<dbReference type="EMBL" id="UINC01047989">
    <property type="protein sequence ID" value="SVB57960.1"/>
    <property type="molecule type" value="Genomic_DNA"/>
</dbReference>
<evidence type="ECO:0000256" key="1">
    <source>
        <dbReference type="SAM" id="MobiDB-lite"/>
    </source>
</evidence>
<gene>
    <name evidence="2" type="ORF">METZ01_LOCUS210814</name>
</gene>
<feature type="region of interest" description="Disordered" evidence="1">
    <location>
        <begin position="1"/>
        <end position="30"/>
    </location>
</feature>
<dbReference type="InterPro" id="IPR011032">
    <property type="entry name" value="GroES-like_sf"/>
</dbReference>
<feature type="compositionally biased region" description="Pro residues" evidence="1">
    <location>
        <begin position="19"/>
        <end position="30"/>
    </location>
</feature>
<evidence type="ECO:0000313" key="2">
    <source>
        <dbReference type="EMBL" id="SVB57960.1"/>
    </source>
</evidence>
<protein>
    <submittedName>
        <fullName evidence="2">Uncharacterized protein</fullName>
    </submittedName>
</protein>
<dbReference type="SUPFAM" id="SSF50129">
    <property type="entry name" value="GroES-like"/>
    <property type="match status" value="1"/>
</dbReference>
<reference evidence="2" key="1">
    <citation type="submission" date="2018-05" db="EMBL/GenBank/DDBJ databases">
        <authorList>
            <person name="Lanie J.A."/>
            <person name="Ng W.-L."/>
            <person name="Kazmierczak K.M."/>
            <person name="Andrzejewski T.M."/>
            <person name="Davidsen T.M."/>
            <person name="Wayne K.J."/>
            <person name="Tettelin H."/>
            <person name="Glass J.I."/>
            <person name="Rusch D."/>
            <person name="Podicherti R."/>
            <person name="Tsui H.-C.T."/>
            <person name="Winkler M.E."/>
        </authorList>
    </citation>
    <scope>NUCLEOTIDE SEQUENCE</scope>
</reference>
<name>A0A382F4Q8_9ZZZZ</name>
<proteinExistence type="predicted"/>
<sequence length="30" mass="3372">MKQIAQYQDGRLELQEVPRPVPPPGGVLVR</sequence>
<accession>A0A382F4Q8</accession>
<feature type="non-terminal residue" evidence="2">
    <location>
        <position position="30"/>
    </location>
</feature>
<organism evidence="2">
    <name type="scientific">marine metagenome</name>
    <dbReference type="NCBI Taxonomy" id="408172"/>
    <lineage>
        <taxon>unclassified sequences</taxon>
        <taxon>metagenomes</taxon>
        <taxon>ecological metagenomes</taxon>
    </lineage>
</organism>
<dbReference type="AlphaFoldDB" id="A0A382F4Q8"/>